<dbReference type="Pfam" id="PF09994">
    <property type="entry name" value="T6SS_Tle1-like_cat"/>
    <property type="match status" value="1"/>
</dbReference>
<evidence type="ECO:0000259" key="1">
    <source>
        <dbReference type="Pfam" id="PF09994"/>
    </source>
</evidence>
<sequence length="664" mass="72131">MAIARNASGLPLTITQGGHTRALRYNPDHRLIEVRQNGQLLARYGHNTHGQRISKLVGPQTPASQAQTFLWSQGQLAAEGHGQAIDRRYVYAHGVPVAVIDHPGGASAITPAEGPWSALLQWAQAVWRVAATPAPQLTYLHSNEIGTPVAATGARGQLLWQAEHSAFGELRALRTEHRPGHAPQDGVKGFALNLRLPGQYFDAETSWHDNVLRTYDPQRGQYLEPDPLGPTPNWGRGAGPWLTQPFAYANHNPITYADPNGLILFAFDGTGNSNDPVQLASLGNGISNVWQFRQLYADGAARYISGVGTIDTSDPARPINPKDYVPLAAKLLPVATIVEKDMALNYSGRARITRMEEYFNQEAELFVQNDKAMNVDIVGFSRGAAQAREFANIIANKTNADGYYQYTIKDGAGKVVNKCQKVNFRFMGLWDTVLSTDGVFFGSGYNLSVSAKFNYVAQAVALNEYRGDTLRTLPNSTGAFPLESIVGSAAPVAGGVRIERGFIGSHADIGGGYVGTGQQTDLAKVPLAWMIEQAKLAGVKLLPPPDTVNASAVIHDKSDEQYARDKVVKPSDSDEQREVHYMNGTKTKIKSMTGTGMTYADTQKDDIIQLNPPGVGKIEYDLAENPIITYAAKPADYSAGTVNMKKYLDWLTANGYTLGNLHVQ</sequence>
<dbReference type="OrthoDB" id="5445630at2"/>
<evidence type="ECO:0000313" key="3">
    <source>
        <dbReference type="Proteomes" id="UP000292120"/>
    </source>
</evidence>
<dbReference type="InterPro" id="IPR022385">
    <property type="entry name" value="Rhs_assc_core"/>
</dbReference>
<dbReference type="Gene3D" id="2.180.10.10">
    <property type="entry name" value="RHS repeat-associated core"/>
    <property type="match status" value="1"/>
</dbReference>
<protein>
    <recommendedName>
        <fullName evidence="1">T6SS Phospholipase effector Tle1-like catalytic domain-containing protein</fullName>
    </recommendedName>
</protein>
<feature type="domain" description="T6SS Phospholipase effector Tle1-like catalytic" evidence="1">
    <location>
        <begin position="416"/>
        <end position="533"/>
    </location>
</feature>
<organism evidence="2 3">
    <name type="scientific">Aquabacterium lacunae</name>
    <dbReference type="NCBI Taxonomy" id="2528630"/>
    <lineage>
        <taxon>Bacteria</taxon>
        <taxon>Pseudomonadati</taxon>
        <taxon>Pseudomonadota</taxon>
        <taxon>Betaproteobacteria</taxon>
        <taxon>Burkholderiales</taxon>
        <taxon>Aquabacterium</taxon>
    </lineage>
</organism>
<dbReference type="InterPro" id="IPR018712">
    <property type="entry name" value="Tle1-like_cat"/>
</dbReference>
<comment type="caution">
    <text evidence="2">The sequence shown here is derived from an EMBL/GenBank/DDBJ whole genome shotgun (WGS) entry which is preliminary data.</text>
</comment>
<dbReference type="EMBL" id="SIXI01000002">
    <property type="protein sequence ID" value="TBO32933.1"/>
    <property type="molecule type" value="Genomic_DNA"/>
</dbReference>
<dbReference type="Proteomes" id="UP000292120">
    <property type="component" value="Unassembled WGS sequence"/>
</dbReference>
<dbReference type="NCBIfam" id="TIGR03696">
    <property type="entry name" value="Rhs_assc_core"/>
    <property type="match status" value="1"/>
</dbReference>
<evidence type="ECO:0000313" key="2">
    <source>
        <dbReference type="EMBL" id="TBO32933.1"/>
    </source>
</evidence>
<dbReference type="PANTHER" id="PTHR32305">
    <property type="match status" value="1"/>
</dbReference>
<accession>A0A4Q9H0W7</accession>
<dbReference type="InterPro" id="IPR050708">
    <property type="entry name" value="T6SS_VgrG/RHS"/>
</dbReference>
<dbReference type="RefSeq" id="WP_130967175.1">
    <property type="nucleotide sequence ID" value="NZ_SIXI01000002.1"/>
</dbReference>
<proteinExistence type="predicted"/>
<dbReference type="PANTHER" id="PTHR32305:SF15">
    <property type="entry name" value="PROTEIN RHSA-RELATED"/>
    <property type="match status" value="1"/>
</dbReference>
<name>A0A4Q9H0W7_9BURK</name>
<keyword evidence="3" id="KW-1185">Reference proteome</keyword>
<reference evidence="2 3" key="1">
    <citation type="submission" date="2019-02" db="EMBL/GenBank/DDBJ databases">
        <title>Aquabacterium sp. strain KMB7.</title>
        <authorList>
            <person name="Chen W.-M."/>
        </authorList>
    </citation>
    <scope>NUCLEOTIDE SEQUENCE [LARGE SCALE GENOMIC DNA]</scope>
    <source>
        <strain evidence="2 3">KMB7</strain>
    </source>
</reference>
<gene>
    <name evidence="2" type="ORF">EYS42_07160</name>
</gene>
<dbReference type="AlphaFoldDB" id="A0A4Q9H0W7"/>